<comment type="caution">
    <text evidence="1">The sequence shown here is derived from an EMBL/GenBank/DDBJ whole genome shotgun (WGS) entry which is preliminary data.</text>
</comment>
<dbReference type="EMBL" id="MCFL01000030">
    <property type="protein sequence ID" value="ORZ34161.1"/>
    <property type="molecule type" value="Genomic_DNA"/>
</dbReference>
<dbReference type="AlphaFoldDB" id="A0A1Y2HJY7"/>
<organism evidence="1 2">
    <name type="scientific">Catenaria anguillulae PL171</name>
    <dbReference type="NCBI Taxonomy" id="765915"/>
    <lineage>
        <taxon>Eukaryota</taxon>
        <taxon>Fungi</taxon>
        <taxon>Fungi incertae sedis</taxon>
        <taxon>Blastocladiomycota</taxon>
        <taxon>Blastocladiomycetes</taxon>
        <taxon>Blastocladiales</taxon>
        <taxon>Catenariaceae</taxon>
        <taxon>Catenaria</taxon>
    </lineage>
</organism>
<reference evidence="1 2" key="1">
    <citation type="submission" date="2016-07" db="EMBL/GenBank/DDBJ databases">
        <title>Pervasive Adenine N6-methylation of Active Genes in Fungi.</title>
        <authorList>
            <consortium name="DOE Joint Genome Institute"/>
            <person name="Mondo S.J."/>
            <person name="Dannebaum R.O."/>
            <person name="Kuo R.C."/>
            <person name="Labutti K."/>
            <person name="Haridas S."/>
            <person name="Kuo A."/>
            <person name="Salamov A."/>
            <person name="Ahrendt S.R."/>
            <person name="Lipzen A."/>
            <person name="Sullivan W."/>
            <person name="Andreopoulos W.B."/>
            <person name="Clum A."/>
            <person name="Lindquist E."/>
            <person name="Daum C."/>
            <person name="Ramamoorthy G.K."/>
            <person name="Gryganskyi A."/>
            <person name="Culley D."/>
            <person name="Magnuson J.K."/>
            <person name="James T.Y."/>
            <person name="O'Malley M.A."/>
            <person name="Stajich J.E."/>
            <person name="Spatafora J.W."/>
            <person name="Visel A."/>
            <person name="Grigoriev I.V."/>
        </authorList>
    </citation>
    <scope>NUCLEOTIDE SEQUENCE [LARGE SCALE GENOMIC DNA]</scope>
    <source>
        <strain evidence="1 2">PL171</strain>
    </source>
</reference>
<protein>
    <submittedName>
        <fullName evidence="1">Uncharacterized protein</fullName>
    </submittedName>
</protein>
<dbReference type="Proteomes" id="UP000193411">
    <property type="component" value="Unassembled WGS sequence"/>
</dbReference>
<evidence type="ECO:0000313" key="2">
    <source>
        <dbReference type="Proteomes" id="UP000193411"/>
    </source>
</evidence>
<gene>
    <name evidence="1" type="ORF">BCR44DRAFT_1436695</name>
</gene>
<accession>A0A1Y2HJY7</accession>
<sequence>MSSPLDDDLRFLDTRSLLPTALTRALCQACTSMALTRNASVGIAPVYTANTVDRNLAGDERRRTRSRACKVTSRSVMGAQRHFVTAPTNLAFHSPPGK</sequence>
<keyword evidence="2" id="KW-1185">Reference proteome</keyword>
<proteinExistence type="predicted"/>
<evidence type="ECO:0000313" key="1">
    <source>
        <dbReference type="EMBL" id="ORZ34161.1"/>
    </source>
</evidence>
<name>A0A1Y2HJY7_9FUNG</name>